<reference evidence="1 2" key="1">
    <citation type="submission" date="2022-03" db="EMBL/GenBank/DDBJ databases">
        <title>Genome data of Colletotrichum spp.</title>
        <authorList>
            <person name="Utami Y.D."/>
            <person name="Hiruma K."/>
        </authorList>
    </citation>
    <scope>NUCLEOTIDE SEQUENCE [LARGE SCALE GENOMIC DNA]</scope>
    <source>
        <strain evidence="1 2">MAFF 239500</strain>
    </source>
</reference>
<proteinExistence type="predicted"/>
<sequence length="59" mass="6826">MCQRKVFIHHRCGHKITELVEQCDNFECSGITQNPVISNRYTCIVRSCLRSQTALTENL</sequence>
<name>A0AA37L765_9PEZI</name>
<dbReference type="AlphaFoldDB" id="A0AA37L765"/>
<organism evidence="1 2">
    <name type="scientific">Colletotrichum spaethianum</name>
    <dbReference type="NCBI Taxonomy" id="700344"/>
    <lineage>
        <taxon>Eukaryota</taxon>
        <taxon>Fungi</taxon>
        <taxon>Dikarya</taxon>
        <taxon>Ascomycota</taxon>
        <taxon>Pezizomycotina</taxon>
        <taxon>Sordariomycetes</taxon>
        <taxon>Hypocreomycetidae</taxon>
        <taxon>Glomerellales</taxon>
        <taxon>Glomerellaceae</taxon>
        <taxon>Colletotrichum</taxon>
        <taxon>Colletotrichum spaethianum species complex</taxon>
    </lineage>
</organism>
<accession>A0AA37L765</accession>
<evidence type="ECO:0000313" key="1">
    <source>
        <dbReference type="EMBL" id="GKT41400.1"/>
    </source>
</evidence>
<dbReference type="GeneID" id="73322383"/>
<protein>
    <submittedName>
        <fullName evidence="1">Uncharacterized protein</fullName>
    </submittedName>
</protein>
<dbReference type="EMBL" id="BQXU01000003">
    <property type="protein sequence ID" value="GKT41400.1"/>
    <property type="molecule type" value="Genomic_DNA"/>
</dbReference>
<dbReference type="Proteomes" id="UP001055115">
    <property type="component" value="Unassembled WGS sequence"/>
</dbReference>
<keyword evidence="2" id="KW-1185">Reference proteome</keyword>
<gene>
    <name evidence="1" type="ORF">ColSpa_01581</name>
</gene>
<dbReference type="RefSeq" id="XP_049123750.1">
    <property type="nucleotide sequence ID" value="XM_049267793.1"/>
</dbReference>
<comment type="caution">
    <text evidence="1">The sequence shown here is derived from an EMBL/GenBank/DDBJ whole genome shotgun (WGS) entry which is preliminary data.</text>
</comment>
<evidence type="ECO:0000313" key="2">
    <source>
        <dbReference type="Proteomes" id="UP001055115"/>
    </source>
</evidence>